<dbReference type="PANTHER" id="PTHR33377">
    <property type="entry name" value="OS10G0134700 PROTEIN-RELATED"/>
    <property type="match status" value="1"/>
</dbReference>
<name>A0AAQ3UF29_PASNO</name>
<proteinExistence type="predicted"/>
<dbReference type="InterPro" id="IPR002182">
    <property type="entry name" value="NB-ARC"/>
</dbReference>
<dbReference type="GO" id="GO:0043531">
    <property type="term" value="F:ADP binding"/>
    <property type="evidence" value="ECO:0007669"/>
    <property type="project" value="InterPro"/>
</dbReference>
<evidence type="ECO:0000259" key="1">
    <source>
        <dbReference type="Pfam" id="PF00931"/>
    </source>
</evidence>
<dbReference type="SUPFAM" id="SSF52540">
    <property type="entry name" value="P-loop containing nucleoside triphosphate hydrolases"/>
    <property type="match status" value="1"/>
</dbReference>
<organism evidence="2 3">
    <name type="scientific">Paspalum notatum var. saurae</name>
    <dbReference type="NCBI Taxonomy" id="547442"/>
    <lineage>
        <taxon>Eukaryota</taxon>
        <taxon>Viridiplantae</taxon>
        <taxon>Streptophyta</taxon>
        <taxon>Embryophyta</taxon>
        <taxon>Tracheophyta</taxon>
        <taxon>Spermatophyta</taxon>
        <taxon>Magnoliopsida</taxon>
        <taxon>Liliopsida</taxon>
        <taxon>Poales</taxon>
        <taxon>Poaceae</taxon>
        <taxon>PACMAD clade</taxon>
        <taxon>Panicoideae</taxon>
        <taxon>Andropogonodae</taxon>
        <taxon>Paspaleae</taxon>
        <taxon>Paspalinae</taxon>
        <taxon>Paspalum</taxon>
    </lineage>
</organism>
<reference evidence="2 3" key="1">
    <citation type="submission" date="2024-02" db="EMBL/GenBank/DDBJ databases">
        <title>High-quality chromosome-scale genome assembly of Pensacola bahiagrass (Paspalum notatum Flugge var. saurae).</title>
        <authorList>
            <person name="Vega J.M."/>
            <person name="Podio M."/>
            <person name="Orjuela J."/>
            <person name="Siena L.A."/>
            <person name="Pessino S.C."/>
            <person name="Combes M.C."/>
            <person name="Mariac C."/>
            <person name="Albertini E."/>
            <person name="Pupilli F."/>
            <person name="Ortiz J.P.A."/>
            <person name="Leblanc O."/>
        </authorList>
    </citation>
    <scope>NUCLEOTIDE SEQUENCE [LARGE SCALE GENOMIC DNA]</scope>
    <source>
        <strain evidence="2">R1</strain>
        <tissue evidence="2">Leaf</tissue>
    </source>
</reference>
<feature type="domain" description="NB-ARC" evidence="1">
    <location>
        <begin position="189"/>
        <end position="355"/>
    </location>
</feature>
<evidence type="ECO:0000313" key="2">
    <source>
        <dbReference type="EMBL" id="WVZ90721.1"/>
    </source>
</evidence>
<dbReference type="InterPro" id="IPR027417">
    <property type="entry name" value="P-loop_NTPase"/>
</dbReference>
<dbReference type="Pfam" id="PF00931">
    <property type="entry name" value="NB-ARC"/>
    <property type="match status" value="1"/>
</dbReference>
<dbReference type="EMBL" id="CP144752">
    <property type="protein sequence ID" value="WVZ90721.1"/>
    <property type="molecule type" value="Genomic_DNA"/>
</dbReference>
<dbReference type="Gene3D" id="3.40.50.300">
    <property type="entry name" value="P-loop containing nucleotide triphosphate hydrolases"/>
    <property type="match status" value="1"/>
</dbReference>
<sequence length="521" mass="58245">MAEAIFSALLGDVVSRAISLLIGHYTSGKESTEGKLQRISHLLIRIHSVVEEAKGRQISNHGTLRWLSELIDGEYQGCYLLDSIGYGGQEEAVELCDGDKVVPPQVSTLSLFNPAKRVRVDGGTKRRSNKFSWHHDVGADEIDRVLERLQGMSHDLREFIMLLQNCKPIRRPLATSIFREGQMFGRHVEKERIINFLLHEGEQSAAGELGVLPIVGASGVGKTTLVQHACDDYRVRNHFAVIILCNSLCTYDVKNNQRTLTRTLIDPLEFVKGNSFRDKKCLFVFDENVDMHRKHILEELLQILRGCCKEESKVIITSNNRNVANIIGTVEPIILRVLRHAEYWFFFKAHAFPGRDTEDNPSLISAAMGIARKLNGSFFGAKIIGGVLRDRPDPNLWCKILRSSIGGMGPMGDCIIYISDLAHNLLPGHVDMRTVTCSKDPFPSQTAEVPWLKDLCGAVPHDSLTACWADEGRYTNVLLCKSVMPFRSNRYYVARCTCTCSSTIGPTNSCSELVLSIVRDM</sequence>
<dbReference type="PANTHER" id="PTHR33377:SF93">
    <property type="entry name" value="NB-ARC DOMAIN-CONTAINING PROTEIN"/>
    <property type="match status" value="1"/>
</dbReference>
<keyword evidence="3" id="KW-1185">Reference proteome</keyword>
<dbReference type="Proteomes" id="UP001341281">
    <property type="component" value="Chromosome 08"/>
</dbReference>
<dbReference type="AlphaFoldDB" id="A0AAQ3UF29"/>
<protein>
    <recommendedName>
        <fullName evidence="1">NB-ARC domain-containing protein</fullName>
    </recommendedName>
</protein>
<evidence type="ECO:0000313" key="3">
    <source>
        <dbReference type="Proteomes" id="UP001341281"/>
    </source>
</evidence>
<accession>A0AAQ3UF29</accession>
<gene>
    <name evidence="2" type="ORF">U9M48_037000</name>
</gene>